<keyword evidence="5 6" id="KW-0067">ATP-binding</keyword>
<evidence type="ECO:0000313" key="10">
    <source>
        <dbReference type="EMBL" id="AKQ04445.1"/>
    </source>
</evidence>
<feature type="binding site" evidence="6">
    <location>
        <position position="196"/>
    </location>
    <ligand>
        <name>ATP</name>
        <dbReference type="ChEBI" id="CHEBI:30616"/>
    </ligand>
</feature>
<feature type="binding site" evidence="6">
    <location>
        <position position="168"/>
    </location>
    <ligand>
        <name>AMP</name>
        <dbReference type="ChEBI" id="CHEBI:456215"/>
    </ligand>
</feature>
<dbReference type="GO" id="GO:0004017">
    <property type="term" value="F:AMP kinase activity"/>
    <property type="evidence" value="ECO:0007669"/>
    <property type="project" value="UniProtKB-UniRule"/>
</dbReference>
<dbReference type="NCBIfam" id="NF011100">
    <property type="entry name" value="PRK14527.1"/>
    <property type="match status" value="1"/>
</dbReference>
<dbReference type="GO" id="GO:0008270">
    <property type="term" value="F:zinc ion binding"/>
    <property type="evidence" value="ECO:0007669"/>
    <property type="project" value="UniProtKB-UniRule"/>
</dbReference>
<dbReference type="SUPFAM" id="SSF57774">
    <property type="entry name" value="Microbial and mitochondrial ADK, insert 'zinc finger' domain"/>
    <property type="match status" value="1"/>
</dbReference>
<feature type="region of interest" description="NMP" evidence="6">
    <location>
        <begin position="30"/>
        <end position="59"/>
    </location>
</feature>
<feature type="binding site" evidence="6">
    <location>
        <position position="124"/>
    </location>
    <ligand>
        <name>ATP</name>
        <dbReference type="ChEBI" id="CHEBI:30616"/>
    </ligand>
</feature>
<feature type="binding site" evidence="6">
    <location>
        <begin position="82"/>
        <end position="85"/>
    </location>
    <ligand>
        <name>AMP</name>
        <dbReference type="ChEBI" id="CHEBI:456215"/>
    </ligand>
</feature>
<dbReference type="NCBIfam" id="NF001381">
    <property type="entry name" value="PRK00279.1-3"/>
    <property type="match status" value="1"/>
</dbReference>
<comment type="pathway">
    <text evidence="6">Purine metabolism; AMP biosynthesis via salvage pathway; AMP from ADP: step 1/1.</text>
</comment>
<dbReference type="EC" id="2.7.4.3" evidence="6 8"/>
<keyword evidence="6" id="KW-0963">Cytoplasm</keyword>
<organism evidence="10">
    <name type="scientific">uncultured actinobacterium Rifle_16ft_4_minimus_550</name>
    <dbReference type="NCBI Taxonomy" id="1665149"/>
    <lineage>
        <taxon>Bacteria</taxon>
        <taxon>Bacillati</taxon>
        <taxon>Actinomycetota</taxon>
        <taxon>Actinomycetes</taxon>
        <taxon>marine Actinobacteria clade</taxon>
        <taxon>environmental samples</taxon>
    </lineage>
</organism>
<dbReference type="InterPro" id="IPR006259">
    <property type="entry name" value="Adenyl_kin_sub"/>
</dbReference>
<feature type="binding site" evidence="6">
    <location>
        <position position="127"/>
    </location>
    <ligand>
        <name>Zn(2+)</name>
        <dbReference type="ChEBI" id="CHEBI:29105"/>
        <note>structural</note>
    </ligand>
</feature>
<comment type="similarity">
    <text evidence="6 7">Belongs to the adenylate kinase family.</text>
</comment>
<feature type="binding site" evidence="6">
    <location>
        <position position="130"/>
    </location>
    <ligand>
        <name>Zn(2+)</name>
        <dbReference type="ChEBI" id="CHEBI:29105"/>
        <note>structural</note>
    </ligand>
</feature>
<keyword evidence="3 6" id="KW-0547">Nucleotide-binding</keyword>
<comment type="domain">
    <text evidence="6">Consists of three domains, a large central CORE domain and two small peripheral domains, NMPbind and LID, which undergo movements during catalysis. The LID domain closes over the site of phosphoryl transfer upon ATP binding. Assembling and dissambling the active center during each catalytic cycle provides an effective means to prevent ATP hydrolysis. Some bacteria have evolved a zinc-coordinating structure that stabilizes the LID domain.</text>
</comment>
<proteinExistence type="inferred from homology"/>
<reference evidence="10" key="1">
    <citation type="journal article" date="2015" name="ISME J.">
        <title>Aquifer environment selects for microbial species cohorts in sediment and groundwater.</title>
        <authorList>
            <person name="Hug L.A."/>
            <person name="Thomas B.C."/>
            <person name="Brown C.T."/>
            <person name="Frischkorn K.R."/>
            <person name="Williams K.H."/>
            <person name="Tringe S.G."/>
            <person name="Banfield J.F."/>
        </authorList>
    </citation>
    <scope>NUCLEOTIDE SEQUENCE</scope>
</reference>
<feature type="binding site" evidence="6">
    <location>
        <position position="150"/>
    </location>
    <ligand>
        <name>Zn(2+)</name>
        <dbReference type="ChEBI" id="CHEBI:29105"/>
        <note>structural</note>
    </ligand>
</feature>
<feature type="binding site" evidence="6">
    <location>
        <begin position="133"/>
        <end position="134"/>
    </location>
    <ligand>
        <name>ATP</name>
        <dbReference type="ChEBI" id="CHEBI:30616"/>
    </ligand>
</feature>
<dbReference type="Gene3D" id="3.40.50.300">
    <property type="entry name" value="P-loop containing nucleotide triphosphate hydrolases"/>
    <property type="match status" value="1"/>
</dbReference>
<dbReference type="InterPro" id="IPR027417">
    <property type="entry name" value="P-loop_NTPase"/>
</dbReference>
<dbReference type="NCBIfam" id="NF001380">
    <property type="entry name" value="PRK00279.1-2"/>
    <property type="match status" value="1"/>
</dbReference>
<dbReference type="GO" id="GO:0005737">
    <property type="term" value="C:cytoplasm"/>
    <property type="evidence" value="ECO:0007669"/>
    <property type="project" value="UniProtKB-SubCell"/>
</dbReference>
<feature type="region of interest" description="LID" evidence="6">
    <location>
        <begin position="123"/>
        <end position="160"/>
    </location>
</feature>
<feature type="binding site" evidence="6">
    <location>
        <position position="147"/>
    </location>
    <ligand>
        <name>Zn(2+)</name>
        <dbReference type="ChEBI" id="CHEBI:29105"/>
        <note>structural</note>
    </ligand>
</feature>
<feature type="binding site" evidence="6">
    <location>
        <begin position="57"/>
        <end position="59"/>
    </location>
    <ligand>
        <name>AMP</name>
        <dbReference type="ChEBI" id="CHEBI:456215"/>
    </ligand>
</feature>
<dbReference type="PRINTS" id="PR00094">
    <property type="entry name" value="ADENYLTKNASE"/>
</dbReference>
<dbReference type="EMBL" id="KT007039">
    <property type="protein sequence ID" value="AKQ04445.1"/>
    <property type="molecule type" value="Genomic_DNA"/>
</dbReference>
<keyword evidence="2 6" id="KW-0545">Nucleotide biosynthesis</keyword>
<keyword evidence="1 6" id="KW-0808">Transferase</keyword>
<evidence type="ECO:0000259" key="9">
    <source>
        <dbReference type="Pfam" id="PF05191"/>
    </source>
</evidence>
<evidence type="ECO:0000256" key="4">
    <source>
        <dbReference type="ARBA" id="ARBA00022777"/>
    </source>
</evidence>
<keyword evidence="4 6" id="KW-0418">Kinase</keyword>
<name>A0A0H4TC47_9ACTN</name>
<dbReference type="PANTHER" id="PTHR23359">
    <property type="entry name" value="NUCLEOTIDE KINASE"/>
    <property type="match status" value="1"/>
</dbReference>
<dbReference type="GO" id="GO:0044209">
    <property type="term" value="P:AMP salvage"/>
    <property type="evidence" value="ECO:0007669"/>
    <property type="project" value="UniProtKB-UniRule"/>
</dbReference>
<dbReference type="SUPFAM" id="SSF52540">
    <property type="entry name" value="P-loop containing nucleoside triphosphate hydrolases"/>
    <property type="match status" value="1"/>
</dbReference>
<dbReference type="InterPro" id="IPR000850">
    <property type="entry name" value="Adenylat/UMP-CMP_kin"/>
</dbReference>
<dbReference type="CDD" id="cd01428">
    <property type="entry name" value="ADK"/>
    <property type="match status" value="1"/>
</dbReference>
<keyword evidence="6" id="KW-0479">Metal-binding</keyword>
<feature type="binding site" evidence="6">
    <location>
        <position position="31"/>
    </location>
    <ligand>
        <name>AMP</name>
        <dbReference type="ChEBI" id="CHEBI:456215"/>
    </ligand>
</feature>
<dbReference type="InterPro" id="IPR036193">
    <property type="entry name" value="ADK_active_lid_dom_sf"/>
</dbReference>
<dbReference type="AlphaFoldDB" id="A0A0H4TC47"/>
<dbReference type="Pfam" id="PF00406">
    <property type="entry name" value="ADK"/>
    <property type="match status" value="1"/>
</dbReference>
<evidence type="ECO:0000256" key="1">
    <source>
        <dbReference type="ARBA" id="ARBA00022679"/>
    </source>
</evidence>
<sequence>MNIALLGAPGSGKGTQAKVLAKEYGLAIISTGDILRAEVNKRSKVGQKIKSYMNDGELVPDEVVIEVIRARLKGEKGFILDGFPRNLAQAKALKGILEELNKGLDGVIYFDVGQEELVRRLSQRRICSKCQAVYHLVSKPPRNENICDLCGGALYQREDDKPASIKRRFEVYMKETAPLISYYKNASLLRVVNGEESPGDVRLKIYQTLSQTKKNAREQLSR</sequence>
<gene>
    <name evidence="6" type="primary">adk</name>
</gene>
<comment type="catalytic activity">
    <reaction evidence="6 8">
        <text>AMP + ATP = 2 ADP</text>
        <dbReference type="Rhea" id="RHEA:12973"/>
        <dbReference type="ChEBI" id="CHEBI:30616"/>
        <dbReference type="ChEBI" id="CHEBI:456215"/>
        <dbReference type="ChEBI" id="CHEBI:456216"/>
        <dbReference type="EC" id="2.7.4.3"/>
    </reaction>
</comment>
<comment type="subcellular location">
    <subcellularLocation>
        <location evidence="6 8">Cytoplasm</location>
    </subcellularLocation>
</comment>
<feature type="binding site" evidence="6">
    <location>
        <position position="157"/>
    </location>
    <ligand>
        <name>AMP</name>
        <dbReference type="ChEBI" id="CHEBI:456215"/>
    </ligand>
</feature>
<comment type="subunit">
    <text evidence="6 8">Monomer.</text>
</comment>
<protein>
    <recommendedName>
        <fullName evidence="6 8">Adenylate kinase</fullName>
        <shortName evidence="6">AK</shortName>
        <ecNumber evidence="6 8">2.7.4.3</ecNumber>
    </recommendedName>
    <alternativeName>
        <fullName evidence="6">ATP-AMP transphosphorylase</fullName>
    </alternativeName>
    <alternativeName>
        <fullName evidence="6">ATP:AMP phosphotransferase</fullName>
    </alternativeName>
    <alternativeName>
        <fullName evidence="6">Adenylate monophosphate kinase</fullName>
    </alternativeName>
</protein>
<dbReference type="UniPathway" id="UPA00588">
    <property type="reaction ID" value="UER00649"/>
</dbReference>
<dbReference type="HAMAP" id="MF_00235">
    <property type="entry name" value="Adenylate_kinase_Adk"/>
    <property type="match status" value="1"/>
</dbReference>
<evidence type="ECO:0000256" key="3">
    <source>
        <dbReference type="ARBA" id="ARBA00022741"/>
    </source>
</evidence>
<evidence type="ECO:0000256" key="6">
    <source>
        <dbReference type="HAMAP-Rule" id="MF_00235"/>
    </source>
</evidence>
<dbReference type="InterPro" id="IPR033690">
    <property type="entry name" value="Adenylat_kinase_CS"/>
</dbReference>
<dbReference type="FunFam" id="3.40.50.300:FF:000106">
    <property type="entry name" value="Adenylate kinase mitochondrial"/>
    <property type="match status" value="1"/>
</dbReference>
<feature type="domain" description="Adenylate kinase active site lid" evidence="9">
    <location>
        <begin position="124"/>
        <end position="159"/>
    </location>
</feature>
<comment type="function">
    <text evidence="6">Catalyzes the reversible transfer of the terminal phosphate group between ATP and AMP. Plays an important role in cellular energy homeostasis and in adenine nucleotide metabolism.</text>
</comment>
<keyword evidence="6" id="KW-0862">Zinc</keyword>
<evidence type="ECO:0000256" key="8">
    <source>
        <dbReference type="RuleBase" id="RU003331"/>
    </source>
</evidence>
<dbReference type="Pfam" id="PF05191">
    <property type="entry name" value="ADK_lid"/>
    <property type="match status" value="1"/>
</dbReference>
<evidence type="ECO:0000256" key="7">
    <source>
        <dbReference type="RuleBase" id="RU003330"/>
    </source>
</evidence>
<feature type="binding site" evidence="6">
    <location>
        <position position="36"/>
    </location>
    <ligand>
        <name>AMP</name>
        <dbReference type="ChEBI" id="CHEBI:456215"/>
    </ligand>
</feature>
<dbReference type="NCBIfam" id="TIGR01351">
    <property type="entry name" value="adk"/>
    <property type="match status" value="1"/>
</dbReference>
<dbReference type="InterPro" id="IPR007862">
    <property type="entry name" value="Adenylate_kinase_lid-dom"/>
</dbReference>
<feature type="binding site" evidence="6">
    <location>
        <begin position="10"/>
        <end position="15"/>
    </location>
    <ligand>
        <name>ATP</name>
        <dbReference type="ChEBI" id="CHEBI:30616"/>
    </ligand>
</feature>
<accession>A0A0H4TC47</accession>
<evidence type="ECO:0000256" key="5">
    <source>
        <dbReference type="ARBA" id="ARBA00022840"/>
    </source>
</evidence>
<dbReference type="PROSITE" id="PS00113">
    <property type="entry name" value="ADENYLATE_KINASE"/>
    <property type="match status" value="1"/>
</dbReference>
<evidence type="ECO:0000256" key="2">
    <source>
        <dbReference type="ARBA" id="ARBA00022727"/>
    </source>
</evidence>
<dbReference type="GO" id="GO:0005524">
    <property type="term" value="F:ATP binding"/>
    <property type="evidence" value="ECO:0007669"/>
    <property type="project" value="UniProtKB-UniRule"/>
</dbReference>
<feature type="binding site" evidence="6">
    <location>
        <position position="89"/>
    </location>
    <ligand>
        <name>AMP</name>
        <dbReference type="ChEBI" id="CHEBI:456215"/>
    </ligand>
</feature>